<dbReference type="FunFam" id="1.20.1720.10:FF:000021">
    <property type="entry name" value="Drug resistance transporter, EmrB/QacA subfamily"/>
    <property type="match status" value="1"/>
</dbReference>
<feature type="transmembrane region" description="Helical" evidence="7">
    <location>
        <begin position="132"/>
        <end position="156"/>
    </location>
</feature>
<dbReference type="Gene3D" id="1.20.1720.10">
    <property type="entry name" value="Multidrug resistance protein D"/>
    <property type="match status" value="1"/>
</dbReference>
<dbReference type="GO" id="GO:0005886">
    <property type="term" value="C:plasma membrane"/>
    <property type="evidence" value="ECO:0007669"/>
    <property type="project" value="UniProtKB-SubCell"/>
</dbReference>
<evidence type="ECO:0000256" key="7">
    <source>
        <dbReference type="SAM" id="Phobius"/>
    </source>
</evidence>
<dbReference type="InterPro" id="IPR036259">
    <property type="entry name" value="MFS_trans_sf"/>
</dbReference>
<feature type="transmembrane region" description="Helical" evidence="7">
    <location>
        <begin position="218"/>
        <end position="240"/>
    </location>
</feature>
<evidence type="ECO:0000256" key="4">
    <source>
        <dbReference type="ARBA" id="ARBA00022692"/>
    </source>
</evidence>
<accession>A7I4C0</accession>
<dbReference type="CDD" id="cd17321">
    <property type="entry name" value="MFS_MMR_MDR_like"/>
    <property type="match status" value="1"/>
</dbReference>
<evidence type="ECO:0000256" key="6">
    <source>
        <dbReference type="ARBA" id="ARBA00023136"/>
    </source>
</evidence>
<keyword evidence="5 7" id="KW-1133">Transmembrane helix</keyword>
<reference evidence="10" key="1">
    <citation type="journal article" date="2015" name="Microbiology">
        <title>Genome of Methanoregula boonei 6A8 reveals adaptations to oligotrophic peatland environments.</title>
        <authorList>
            <person name="Braeuer S."/>
            <person name="Cadillo-Quiroz H."/>
            <person name="Kyrpides N."/>
            <person name="Woyke T."/>
            <person name="Goodwin L."/>
            <person name="Detter C."/>
            <person name="Podell S."/>
            <person name="Yavitt J.B."/>
            <person name="Zinder S.H."/>
        </authorList>
    </citation>
    <scope>NUCLEOTIDE SEQUENCE [LARGE SCALE GENOMIC DNA]</scope>
    <source>
        <strain evidence="10">DSM 21154 / JCM 14090 / 6A8</strain>
    </source>
</reference>
<comment type="subcellular location">
    <subcellularLocation>
        <location evidence="1">Cell membrane</location>
        <topology evidence="1">Multi-pass membrane protein</topology>
    </subcellularLocation>
</comment>
<keyword evidence="3" id="KW-1003">Cell membrane</keyword>
<dbReference type="EMBL" id="CP000780">
    <property type="protein sequence ID" value="ABS54581.1"/>
    <property type="molecule type" value="Genomic_DNA"/>
</dbReference>
<evidence type="ECO:0000256" key="5">
    <source>
        <dbReference type="ARBA" id="ARBA00022989"/>
    </source>
</evidence>
<dbReference type="InterPro" id="IPR020846">
    <property type="entry name" value="MFS_dom"/>
</dbReference>
<gene>
    <name evidence="9" type="ordered locus">Mboo_0057</name>
</gene>
<proteinExistence type="predicted"/>
<dbReference type="HOGENOM" id="CLU_000960_28_3_2"/>
<dbReference type="KEGG" id="mbn:Mboo_0057"/>
<dbReference type="SUPFAM" id="SSF103473">
    <property type="entry name" value="MFS general substrate transporter"/>
    <property type="match status" value="1"/>
</dbReference>
<dbReference type="InterPro" id="IPR011701">
    <property type="entry name" value="MFS"/>
</dbReference>
<evidence type="ECO:0000256" key="1">
    <source>
        <dbReference type="ARBA" id="ARBA00004651"/>
    </source>
</evidence>
<evidence type="ECO:0000256" key="3">
    <source>
        <dbReference type="ARBA" id="ARBA00022475"/>
    </source>
</evidence>
<dbReference type="STRING" id="456442.Mboo_0057"/>
<dbReference type="Proteomes" id="UP000002408">
    <property type="component" value="Chromosome"/>
</dbReference>
<feature type="transmembrane region" description="Helical" evidence="7">
    <location>
        <begin position="45"/>
        <end position="63"/>
    </location>
</feature>
<dbReference type="GeneID" id="5410266"/>
<sequence>MDTKQKIIIAILMLGTLMGSLDSTIVILAFPTISDSLHAEFVTTLWIILIYLLVVAICTTQLGRIGDIYGRSRMFNAGFGIFTVGSLFCGLSPGISWLIASRGVQAVGGALMQANSGAIVADTFPPNVRGTAFGYISLGWTSGAMLGIVLGGIITTFVGWEYIFFVNIPIGIIATILGFRYLTDNSRVHAELDLVGMLLLGAALTFISYAGVDFATEGTAFANIASLCIGFVILLLFIVFERRTSHPIIDFSALRNRILRYSIMATFFLSLGYLSVVFLITMYLQGIRALSPLDAALLLTPGYVVGSLLSPRMGRLSDKYGARVLATAGTAVLIVATLIYLVCGIDTPLWEVLVASGVSGLGTAMFFPSNNSAVMANAPQGSYGGISGILRTMQNIGILGSFVIAITVSAASIPRDVAFEVFIGTTNLVGGVSEAFIKGIDAALWVSIMLIGIAGALSWMRGRETRGSAPRPEEKQDT</sequence>
<keyword evidence="4 7" id="KW-0812">Transmembrane</keyword>
<evidence type="ECO:0000256" key="2">
    <source>
        <dbReference type="ARBA" id="ARBA00022448"/>
    </source>
</evidence>
<feature type="transmembrane region" description="Helical" evidence="7">
    <location>
        <begin position="7"/>
        <end position="33"/>
    </location>
</feature>
<feature type="transmembrane region" description="Helical" evidence="7">
    <location>
        <begin position="348"/>
        <end position="367"/>
    </location>
</feature>
<protein>
    <submittedName>
        <fullName evidence="9">Major facilitator superfamily MFS_1</fullName>
    </submittedName>
</protein>
<feature type="transmembrane region" description="Helical" evidence="7">
    <location>
        <begin position="290"/>
        <end position="309"/>
    </location>
</feature>
<evidence type="ECO:0000259" key="8">
    <source>
        <dbReference type="PROSITE" id="PS50850"/>
    </source>
</evidence>
<feature type="transmembrane region" description="Helical" evidence="7">
    <location>
        <begin position="162"/>
        <end position="182"/>
    </location>
</feature>
<feature type="transmembrane region" description="Helical" evidence="7">
    <location>
        <begin position="321"/>
        <end position="342"/>
    </location>
</feature>
<dbReference type="OrthoDB" id="115882at2157"/>
<name>A7I4C0_METB6</name>
<keyword evidence="2" id="KW-0813">Transport</keyword>
<feature type="transmembrane region" description="Helical" evidence="7">
    <location>
        <begin position="106"/>
        <end position="125"/>
    </location>
</feature>
<dbReference type="PANTHER" id="PTHR42718:SF9">
    <property type="entry name" value="MAJOR FACILITATOR SUPERFAMILY MULTIDRUG TRANSPORTER MFSC"/>
    <property type="match status" value="1"/>
</dbReference>
<evidence type="ECO:0000313" key="10">
    <source>
        <dbReference type="Proteomes" id="UP000002408"/>
    </source>
</evidence>
<dbReference type="GO" id="GO:0022857">
    <property type="term" value="F:transmembrane transporter activity"/>
    <property type="evidence" value="ECO:0007669"/>
    <property type="project" value="InterPro"/>
</dbReference>
<dbReference type="PANTHER" id="PTHR42718">
    <property type="entry name" value="MAJOR FACILITATOR SUPERFAMILY MULTIDRUG TRANSPORTER MFSC"/>
    <property type="match status" value="1"/>
</dbReference>
<dbReference type="RefSeq" id="WP_011991069.1">
    <property type="nucleotide sequence ID" value="NC_009712.1"/>
</dbReference>
<feature type="transmembrane region" description="Helical" evidence="7">
    <location>
        <begin position="261"/>
        <end position="284"/>
    </location>
</feature>
<feature type="transmembrane region" description="Helical" evidence="7">
    <location>
        <begin position="396"/>
        <end position="413"/>
    </location>
</feature>
<organism evidence="9 10">
    <name type="scientific">Methanoregula boonei (strain DSM 21154 / JCM 14090 / 6A8)</name>
    <dbReference type="NCBI Taxonomy" id="456442"/>
    <lineage>
        <taxon>Archaea</taxon>
        <taxon>Methanobacteriati</taxon>
        <taxon>Methanobacteriota</taxon>
        <taxon>Stenosarchaea group</taxon>
        <taxon>Methanomicrobia</taxon>
        <taxon>Methanomicrobiales</taxon>
        <taxon>Methanoregulaceae</taxon>
        <taxon>Methanoregula</taxon>
    </lineage>
</organism>
<feature type="domain" description="Major facilitator superfamily (MFS) profile" evidence="8">
    <location>
        <begin position="8"/>
        <end position="466"/>
    </location>
</feature>
<dbReference type="eggNOG" id="arCOG00144">
    <property type="taxonomic scope" value="Archaea"/>
</dbReference>
<dbReference type="Pfam" id="PF07690">
    <property type="entry name" value="MFS_1"/>
    <property type="match status" value="1"/>
</dbReference>
<dbReference type="Gene3D" id="1.20.1250.20">
    <property type="entry name" value="MFS general substrate transporter like domains"/>
    <property type="match status" value="1"/>
</dbReference>
<evidence type="ECO:0000313" key="9">
    <source>
        <dbReference type="EMBL" id="ABS54581.1"/>
    </source>
</evidence>
<keyword evidence="6 7" id="KW-0472">Membrane</keyword>
<dbReference type="PROSITE" id="PS50850">
    <property type="entry name" value="MFS"/>
    <property type="match status" value="1"/>
</dbReference>
<feature type="transmembrane region" description="Helical" evidence="7">
    <location>
        <begin position="194"/>
        <end position="212"/>
    </location>
</feature>
<feature type="transmembrane region" description="Helical" evidence="7">
    <location>
        <begin position="75"/>
        <end position="100"/>
    </location>
</feature>
<feature type="transmembrane region" description="Helical" evidence="7">
    <location>
        <begin position="442"/>
        <end position="460"/>
    </location>
</feature>
<dbReference type="FunFam" id="1.20.1250.20:FF:000503">
    <property type="entry name" value="Drug resistance transporter, EmrB/QacA subfamily"/>
    <property type="match status" value="1"/>
</dbReference>
<dbReference type="AlphaFoldDB" id="A7I4C0"/>
<keyword evidence="10" id="KW-1185">Reference proteome</keyword>